<dbReference type="AlphaFoldDB" id="A0A7X3JZ16"/>
<dbReference type="Proteomes" id="UP000490800">
    <property type="component" value="Unassembled WGS sequence"/>
</dbReference>
<dbReference type="PANTHER" id="PTHR37816:SF2">
    <property type="entry name" value="DNA TOPOLOGY MODULATION PROTEIN FLAR-RELATED PROTEIN"/>
    <property type="match status" value="1"/>
</dbReference>
<evidence type="ECO:0000313" key="2">
    <source>
        <dbReference type="Proteomes" id="UP000490800"/>
    </source>
</evidence>
<keyword evidence="2" id="KW-1185">Reference proteome</keyword>
<evidence type="ECO:0008006" key="3">
    <source>
        <dbReference type="Google" id="ProtNLM"/>
    </source>
</evidence>
<dbReference type="PANTHER" id="PTHR37816">
    <property type="entry name" value="YALI0E33011P"/>
    <property type="match status" value="1"/>
</dbReference>
<evidence type="ECO:0000313" key="1">
    <source>
        <dbReference type="EMBL" id="MVO99544.1"/>
    </source>
</evidence>
<accession>A0A7X3JZ16</accession>
<dbReference type="OrthoDB" id="1201990at2"/>
<organism evidence="1 2">
    <name type="scientific">Paenibacillus lutrae</name>
    <dbReference type="NCBI Taxonomy" id="2078573"/>
    <lineage>
        <taxon>Bacteria</taxon>
        <taxon>Bacillati</taxon>
        <taxon>Bacillota</taxon>
        <taxon>Bacilli</taxon>
        <taxon>Bacillales</taxon>
        <taxon>Paenibacillaceae</taxon>
        <taxon>Paenibacillus</taxon>
    </lineage>
</organism>
<comment type="caution">
    <text evidence="1">The sequence shown here is derived from an EMBL/GenBank/DDBJ whole genome shotgun (WGS) entry which is preliminary data.</text>
</comment>
<name>A0A7X3JZ16_9BACL</name>
<dbReference type="RefSeq" id="WP_157334555.1">
    <property type="nucleotide sequence ID" value="NZ_RHLK01000003.1"/>
</dbReference>
<protein>
    <recommendedName>
        <fullName evidence="3">DNA topology modulation protein FlaR</fullName>
    </recommendedName>
</protein>
<sequence>MRIRIIGSCGSGKSTAARQLAAMYGINYYETDNLVWDRSEEGLRYPVEVRDRMLSDIVRQESWIIEGVHHKWGFESFEAAEYIYIIQPNPYIRDLRVVRRFIRTRFGLEASNYKQTLSNLREMIFVWNKQYDAVELSAILEMTKVFSHKVYRVKNIRELVSHQSECRKTFV</sequence>
<dbReference type="InterPro" id="IPR052922">
    <property type="entry name" value="Cytidylate_Kinase-2"/>
</dbReference>
<dbReference type="SUPFAM" id="SSF52540">
    <property type="entry name" value="P-loop containing nucleoside triphosphate hydrolases"/>
    <property type="match status" value="1"/>
</dbReference>
<proteinExistence type="predicted"/>
<dbReference type="Gene3D" id="3.40.50.300">
    <property type="entry name" value="P-loop containing nucleotide triphosphate hydrolases"/>
    <property type="match status" value="1"/>
</dbReference>
<dbReference type="InterPro" id="IPR027417">
    <property type="entry name" value="P-loop_NTPase"/>
</dbReference>
<reference evidence="1 2" key="1">
    <citation type="journal article" date="2019" name="Microorganisms">
        <title>Paenibacillus lutrae sp. nov., A Chitinolytic Species Isolated from A River Otter in Castril Natural Park, Granada, Spain.</title>
        <authorList>
            <person name="Rodriguez M."/>
            <person name="Reina J.C."/>
            <person name="Bejar V."/>
            <person name="Llamas I."/>
        </authorList>
    </citation>
    <scope>NUCLEOTIDE SEQUENCE [LARGE SCALE GENOMIC DNA]</scope>
    <source>
        <strain evidence="1 2">N10</strain>
    </source>
</reference>
<gene>
    <name evidence="1" type="ORF">EDM21_08380</name>
</gene>
<dbReference type="EMBL" id="RHLK01000003">
    <property type="protein sequence ID" value="MVO99544.1"/>
    <property type="molecule type" value="Genomic_DNA"/>
</dbReference>